<dbReference type="EMBL" id="BJCL01000010">
    <property type="protein sequence ID" value="GCL64557.1"/>
    <property type="molecule type" value="Genomic_DNA"/>
</dbReference>
<accession>A0A480AWT8</accession>
<dbReference type="InterPro" id="IPR013424">
    <property type="entry name" value="Ice-binding_C"/>
</dbReference>
<dbReference type="RefSeq" id="WP_162520838.1">
    <property type="nucleotide sequence ID" value="NZ_BJCL01000010.1"/>
</dbReference>
<keyword evidence="4" id="KW-1185">Reference proteome</keyword>
<protein>
    <recommendedName>
        <fullName evidence="2">Ice-binding protein C-terminal domain-containing protein</fullName>
    </recommendedName>
</protein>
<feature type="domain" description="Ice-binding protein C-terminal" evidence="2">
    <location>
        <begin position="193"/>
        <end position="217"/>
    </location>
</feature>
<feature type="chain" id="PRO_5019736750" description="Ice-binding protein C-terminal domain-containing protein" evidence="1">
    <location>
        <begin position="23"/>
        <end position="219"/>
    </location>
</feature>
<evidence type="ECO:0000313" key="4">
    <source>
        <dbReference type="Proteomes" id="UP000301751"/>
    </source>
</evidence>
<dbReference type="AlphaFoldDB" id="A0A480AWT8"/>
<dbReference type="Pfam" id="PF07589">
    <property type="entry name" value="PEP-CTERM"/>
    <property type="match status" value="1"/>
</dbReference>
<sequence length="219" mass="23067">MSASALHLMLSTALLAGSAAHAATSSFDAGAEGWISVNNDNQPVVWTDFAIRVDDKSDGWAYLQAPVSFLSPVAAGGVFSFDLRHAYDGLAPAYGVRAALTGGGFTLIAEAAIPSSAWTRYSFALAEGAGWRSFSDTQQPYRNNAPLASLATLTTVLANLTGVYIATDYTDGNIGNGRGLDRTFIDNVALTAPVPEPQTWAMFAAGLAALGWMARRRRT</sequence>
<evidence type="ECO:0000256" key="1">
    <source>
        <dbReference type="SAM" id="SignalP"/>
    </source>
</evidence>
<feature type="signal peptide" evidence="1">
    <location>
        <begin position="1"/>
        <end position="22"/>
    </location>
</feature>
<comment type="caution">
    <text evidence="3">The sequence shown here is derived from an EMBL/GenBank/DDBJ whole genome shotgun (WGS) entry which is preliminary data.</text>
</comment>
<evidence type="ECO:0000259" key="2">
    <source>
        <dbReference type="Pfam" id="PF07589"/>
    </source>
</evidence>
<gene>
    <name evidence="3" type="ORF">AQPW35_36380</name>
</gene>
<evidence type="ECO:0000313" key="3">
    <source>
        <dbReference type="EMBL" id="GCL64557.1"/>
    </source>
</evidence>
<reference evidence="4" key="1">
    <citation type="submission" date="2019-03" db="EMBL/GenBank/DDBJ databases">
        <title>Aquabacterium pictum sp.nov., the first bacteriochlorophyll a-containing freshwater bacterium in the genus Aquabacterium of the class Betaproteobacteria.</title>
        <authorList>
            <person name="Hirose S."/>
            <person name="Tank M."/>
            <person name="Hara E."/>
            <person name="Tamaki H."/>
            <person name="Takaichi S."/>
            <person name="Haruta S."/>
            <person name="Hanada S."/>
        </authorList>
    </citation>
    <scope>NUCLEOTIDE SEQUENCE [LARGE SCALE GENOMIC DNA]</scope>
    <source>
        <strain evidence="4">W35</strain>
    </source>
</reference>
<proteinExistence type="predicted"/>
<organism evidence="3 4">
    <name type="scientific">Pseudaquabacterium pictum</name>
    <dbReference type="NCBI Taxonomy" id="2315236"/>
    <lineage>
        <taxon>Bacteria</taxon>
        <taxon>Pseudomonadati</taxon>
        <taxon>Pseudomonadota</taxon>
        <taxon>Betaproteobacteria</taxon>
        <taxon>Burkholderiales</taxon>
        <taxon>Sphaerotilaceae</taxon>
        <taxon>Pseudaquabacterium</taxon>
    </lineage>
</organism>
<name>A0A480AWT8_9BURK</name>
<keyword evidence="1" id="KW-0732">Signal</keyword>
<dbReference type="NCBIfam" id="TIGR02595">
    <property type="entry name" value="PEP_CTERM"/>
    <property type="match status" value="1"/>
</dbReference>
<dbReference type="Proteomes" id="UP000301751">
    <property type="component" value="Unassembled WGS sequence"/>
</dbReference>